<feature type="region of interest" description="Disordered" evidence="1">
    <location>
        <begin position="21"/>
        <end position="40"/>
    </location>
</feature>
<evidence type="ECO:0000256" key="1">
    <source>
        <dbReference type="SAM" id="MobiDB-lite"/>
    </source>
</evidence>
<dbReference type="PANTHER" id="PTHR14009:SF1">
    <property type="entry name" value="MITOCHONDRIAL PROTON_CALCIUM EXCHANGER PROTEIN"/>
    <property type="match status" value="1"/>
</dbReference>
<accession>A0A8H5F305</accession>
<organism evidence="2 3">
    <name type="scientific">Psilocybe cf. subviscida</name>
    <dbReference type="NCBI Taxonomy" id="2480587"/>
    <lineage>
        <taxon>Eukaryota</taxon>
        <taxon>Fungi</taxon>
        <taxon>Dikarya</taxon>
        <taxon>Basidiomycota</taxon>
        <taxon>Agaricomycotina</taxon>
        <taxon>Agaricomycetes</taxon>
        <taxon>Agaricomycetidae</taxon>
        <taxon>Agaricales</taxon>
        <taxon>Agaricineae</taxon>
        <taxon>Strophariaceae</taxon>
        <taxon>Psilocybe</taxon>
    </lineage>
</organism>
<dbReference type="GO" id="GO:0005743">
    <property type="term" value="C:mitochondrial inner membrane"/>
    <property type="evidence" value="ECO:0007669"/>
    <property type="project" value="InterPro"/>
</dbReference>
<protein>
    <recommendedName>
        <fullName evidence="4">Letm1 RBD domain-containing protein</fullName>
    </recommendedName>
</protein>
<keyword evidence="3" id="KW-1185">Reference proteome</keyword>
<dbReference type="OrthoDB" id="73691at2759"/>
<evidence type="ECO:0000313" key="3">
    <source>
        <dbReference type="Proteomes" id="UP000567179"/>
    </source>
</evidence>
<sequence length="411" mass="44706">MLTCTTMAHPGRHVTVVRALRGISSNTTRPRASPGHFDYPHASAYNNILLRRRYTTPAPTPSSSSSSTSSAPSRSTDAPPPPSQSEGSTAPQKKPKLDLRPAPIKPPSSTATSASTNTKGKVNAADPLKAPAPPVRKSASNMKQLKAKSPYYADKAVSAPKPEKTAKAPPPPPQQKPAVDASKAPDGTPLSGLGAAKAEAMQAVQDAEAHGILKPPPEGANWFRRTLHQAIELAKFYFRGVKLVYQRIGTVREIKKRLAAGGTPITREEFHLCETQRDDIKKIIPFLLIALVLEEVIPLIAIYVPGMLPSTCILPSQRDKIEAKRAEKAVAFRKQYAATFGELKKLAEMRTVEQRKAEAREMMYFVVGVDKLALVPDAPLALCGQRAAILRRTRVRLFFKILFVPRVGVLE</sequence>
<feature type="compositionally biased region" description="Low complexity" evidence="1">
    <location>
        <begin position="107"/>
        <end position="118"/>
    </location>
</feature>
<dbReference type="InterPro" id="IPR044202">
    <property type="entry name" value="LETM1/MDM38-like"/>
</dbReference>
<dbReference type="EMBL" id="JAACJJ010000028">
    <property type="protein sequence ID" value="KAF5321448.1"/>
    <property type="molecule type" value="Genomic_DNA"/>
</dbReference>
<reference evidence="2 3" key="1">
    <citation type="journal article" date="2020" name="ISME J.">
        <title>Uncovering the hidden diversity of litter-decomposition mechanisms in mushroom-forming fungi.</title>
        <authorList>
            <person name="Floudas D."/>
            <person name="Bentzer J."/>
            <person name="Ahren D."/>
            <person name="Johansson T."/>
            <person name="Persson P."/>
            <person name="Tunlid A."/>
        </authorList>
    </citation>
    <scope>NUCLEOTIDE SEQUENCE [LARGE SCALE GENOMIC DNA]</scope>
    <source>
        <strain evidence="2 3">CBS 101986</strain>
    </source>
</reference>
<dbReference type="PANTHER" id="PTHR14009">
    <property type="entry name" value="LEUCINE ZIPPER-EF-HAND CONTAINING TRANSMEMBRANE PROTEIN"/>
    <property type="match status" value="1"/>
</dbReference>
<feature type="compositionally biased region" description="Low complexity" evidence="1">
    <location>
        <begin position="55"/>
        <end position="77"/>
    </location>
</feature>
<dbReference type="AlphaFoldDB" id="A0A8H5F305"/>
<dbReference type="Proteomes" id="UP000567179">
    <property type="component" value="Unassembled WGS sequence"/>
</dbReference>
<feature type="region of interest" description="Disordered" evidence="1">
    <location>
        <begin position="55"/>
        <end position="192"/>
    </location>
</feature>
<name>A0A8H5F305_9AGAR</name>
<proteinExistence type="predicted"/>
<evidence type="ECO:0000313" key="2">
    <source>
        <dbReference type="EMBL" id="KAF5321448.1"/>
    </source>
</evidence>
<evidence type="ECO:0008006" key="4">
    <source>
        <dbReference type="Google" id="ProtNLM"/>
    </source>
</evidence>
<comment type="caution">
    <text evidence="2">The sequence shown here is derived from an EMBL/GenBank/DDBJ whole genome shotgun (WGS) entry which is preliminary data.</text>
</comment>
<gene>
    <name evidence="2" type="ORF">D9619_001423</name>
</gene>
<dbReference type="GO" id="GO:0030003">
    <property type="term" value="P:intracellular monoatomic cation homeostasis"/>
    <property type="evidence" value="ECO:0007669"/>
    <property type="project" value="TreeGrafter"/>
</dbReference>